<evidence type="ECO:0000313" key="2">
    <source>
        <dbReference type="Proteomes" id="UP000324133"/>
    </source>
</evidence>
<comment type="caution">
    <text evidence="1">The sequence shown here is derived from an EMBL/GenBank/DDBJ whole genome shotgun (WGS) entry which is preliminary data.</text>
</comment>
<dbReference type="RefSeq" id="WP_149090988.1">
    <property type="nucleotide sequence ID" value="NZ_VKKY01000002.1"/>
</dbReference>
<proteinExistence type="predicted"/>
<sequence>MVELINNRKVKIVGYSTEKNWLDQLPNKEWLCAMVVNDKPRRYIDEVINKIINNDVGYVCTMGKQAELVHDLIDEEITFRESEIEKPYLPKHSIITTWDIDIEEEIWFALFAAYSEEIEIKEVVILDMTDGLEMPRVETFLEKIIKESEK</sequence>
<accession>A0A5B6TF78</accession>
<dbReference type="EMBL" id="VKKY01000002">
    <property type="protein sequence ID" value="KAA3437925.1"/>
    <property type="molecule type" value="Genomic_DNA"/>
</dbReference>
<organism evidence="1 2">
    <name type="scientific">Rufibacter hautae</name>
    <dbReference type="NCBI Taxonomy" id="2595005"/>
    <lineage>
        <taxon>Bacteria</taxon>
        <taxon>Pseudomonadati</taxon>
        <taxon>Bacteroidota</taxon>
        <taxon>Cytophagia</taxon>
        <taxon>Cytophagales</taxon>
        <taxon>Hymenobacteraceae</taxon>
        <taxon>Rufibacter</taxon>
    </lineage>
</organism>
<dbReference type="Proteomes" id="UP000324133">
    <property type="component" value="Unassembled WGS sequence"/>
</dbReference>
<reference evidence="1 2" key="1">
    <citation type="submission" date="2019-07" db="EMBL/GenBank/DDBJ databases">
        <title>Rufibacter sp. nov., isolated from lake sediment.</title>
        <authorList>
            <person name="Qu J.-H."/>
        </authorList>
    </citation>
    <scope>NUCLEOTIDE SEQUENCE [LARGE SCALE GENOMIC DNA]</scope>
    <source>
        <strain evidence="1 2">NBS58-1</strain>
    </source>
</reference>
<dbReference type="OrthoDB" id="794777at2"/>
<gene>
    <name evidence="1" type="ORF">FOA19_11620</name>
</gene>
<keyword evidence="2" id="KW-1185">Reference proteome</keyword>
<name>A0A5B6TF78_9BACT</name>
<evidence type="ECO:0000313" key="1">
    <source>
        <dbReference type="EMBL" id="KAA3437925.1"/>
    </source>
</evidence>
<dbReference type="AlphaFoldDB" id="A0A5B6TF78"/>
<protein>
    <submittedName>
        <fullName evidence="1">Uncharacterized protein</fullName>
    </submittedName>
</protein>